<reference evidence="4" key="2">
    <citation type="journal article" date="2018" name="Environ. Microbiol.">
        <title>Bloom of a denitrifying methanotroph, 'Candidatus Methylomirabilis limnetica', in a deep stratified lake.</title>
        <authorList>
            <person name="Graf J.S."/>
            <person name="Mayr M.J."/>
            <person name="Marchant H.K."/>
            <person name="Tienken D."/>
            <person name="Hach P.F."/>
            <person name="Brand A."/>
            <person name="Schubert C.J."/>
            <person name="Kuypers M.M."/>
            <person name="Milucka J."/>
        </authorList>
    </citation>
    <scope>NUCLEOTIDE SEQUENCE [LARGE SCALE GENOMIC DNA]</scope>
    <source>
        <strain evidence="4">Zug</strain>
    </source>
</reference>
<reference evidence="3 4" key="1">
    <citation type="submission" date="2017-09" db="EMBL/GenBank/DDBJ databases">
        <title>Bloom of a denitrifying methanotroph, Candidatus Methylomirabilis limnetica, in a deep stratified lake.</title>
        <authorList>
            <person name="Graf J.S."/>
            <person name="Marchant H.K."/>
            <person name="Tienken D."/>
            <person name="Hach P.F."/>
            <person name="Brand A."/>
            <person name="Schubert C.J."/>
            <person name="Kuypers M.M."/>
            <person name="Milucka J."/>
        </authorList>
    </citation>
    <scope>NUCLEOTIDE SEQUENCE [LARGE SCALE GENOMIC DNA]</scope>
    <source>
        <strain evidence="3 4">Zug</strain>
    </source>
</reference>
<organism evidence="3 4">
    <name type="scientific">Candidatus Methylomirabilis limnetica</name>
    <dbReference type="NCBI Taxonomy" id="2033718"/>
    <lineage>
        <taxon>Bacteria</taxon>
        <taxon>Candidatus Methylomirabilota</taxon>
        <taxon>Candidatus Methylomirabilia</taxon>
        <taxon>Candidatus Methylomirabilales</taxon>
        <taxon>Candidatus Methylomirabilaceae</taxon>
        <taxon>Candidatus Methylomirabilis</taxon>
    </lineage>
</organism>
<dbReference type="Proteomes" id="UP000241436">
    <property type="component" value="Unassembled WGS sequence"/>
</dbReference>
<comment type="caution">
    <text evidence="3">The sequence shown here is derived from an EMBL/GenBank/DDBJ whole genome shotgun (WGS) entry which is preliminary data.</text>
</comment>
<name>A0A2T4TV47_9BACT</name>
<dbReference type="EMBL" id="NVQC01000036">
    <property type="protein sequence ID" value="PTL34995.1"/>
    <property type="molecule type" value="Genomic_DNA"/>
</dbReference>
<keyword evidence="1" id="KW-0238">DNA-binding</keyword>
<gene>
    <name evidence="3" type="primary">higA</name>
    <name evidence="3" type="ORF">CLG94_12305</name>
</gene>
<dbReference type="NCBIfam" id="TIGR02607">
    <property type="entry name" value="antidote_HigA"/>
    <property type="match status" value="1"/>
</dbReference>
<protein>
    <submittedName>
        <fullName evidence="3">Addiction module antidote protein, HigA family</fullName>
    </submittedName>
</protein>
<dbReference type="PROSITE" id="PS50943">
    <property type="entry name" value="HTH_CROC1"/>
    <property type="match status" value="1"/>
</dbReference>
<evidence type="ECO:0000259" key="2">
    <source>
        <dbReference type="PROSITE" id="PS50943"/>
    </source>
</evidence>
<dbReference type="AlphaFoldDB" id="A0A2T4TV47"/>
<keyword evidence="4" id="KW-1185">Reference proteome</keyword>
<dbReference type="SUPFAM" id="SSF47413">
    <property type="entry name" value="lambda repressor-like DNA-binding domains"/>
    <property type="match status" value="1"/>
</dbReference>
<dbReference type="OrthoDB" id="283724at2"/>
<dbReference type="InterPro" id="IPR001387">
    <property type="entry name" value="Cro/C1-type_HTH"/>
</dbReference>
<dbReference type="RefSeq" id="WP_107563964.1">
    <property type="nucleotide sequence ID" value="NZ_NVQC01000036.1"/>
</dbReference>
<dbReference type="PANTHER" id="PTHR36924">
    <property type="entry name" value="ANTITOXIN HIGA-1"/>
    <property type="match status" value="1"/>
</dbReference>
<dbReference type="Pfam" id="PF01381">
    <property type="entry name" value="HTH_3"/>
    <property type="match status" value="1"/>
</dbReference>
<dbReference type="Gene3D" id="1.10.260.40">
    <property type="entry name" value="lambda repressor-like DNA-binding domains"/>
    <property type="match status" value="1"/>
</dbReference>
<evidence type="ECO:0000313" key="4">
    <source>
        <dbReference type="Proteomes" id="UP000241436"/>
    </source>
</evidence>
<dbReference type="PANTHER" id="PTHR36924:SF1">
    <property type="entry name" value="ANTITOXIN HIGA-1"/>
    <property type="match status" value="1"/>
</dbReference>
<evidence type="ECO:0000256" key="1">
    <source>
        <dbReference type="ARBA" id="ARBA00023125"/>
    </source>
</evidence>
<dbReference type="CDD" id="cd00093">
    <property type="entry name" value="HTH_XRE"/>
    <property type="match status" value="1"/>
</dbReference>
<dbReference type="SMART" id="SM00530">
    <property type="entry name" value="HTH_XRE"/>
    <property type="match status" value="1"/>
</dbReference>
<dbReference type="InterPro" id="IPR013430">
    <property type="entry name" value="Toxin_antidote_HigA"/>
</dbReference>
<proteinExistence type="predicted"/>
<sequence>MVRIPKSGPPTHPGEMLLEEFLKPLKITQSELAVRLGVSYPRVNELIHGKRGITPDTALRLEKLFGMEAQFWLNLQLAWDLYHVTHSSTAKEIKKIKRLPALAHV</sequence>
<accession>A0A2T4TV47</accession>
<feature type="domain" description="HTH cro/C1-type" evidence="2">
    <location>
        <begin position="18"/>
        <end position="72"/>
    </location>
</feature>
<dbReference type="InterPro" id="IPR010982">
    <property type="entry name" value="Lambda_DNA-bd_dom_sf"/>
</dbReference>
<dbReference type="GO" id="GO:0003677">
    <property type="term" value="F:DNA binding"/>
    <property type="evidence" value="ECO:0007669"/>
    <property type="project" value="UniProtKB-KW"/>
</dbReference>
<evidence type="ECO:0000313" key="3">
    <source>
        <dbReference type="EMBL" id="PTL34995.1"/>
    </source>
</evidence>